<name>A0A9X8HGU8_APHAT</name>
<dbReference type="Pfam" id="PF01388">
    <property type="entry name" value="ARID"/>
    <property type="match status" value="1"/>
</dbReference>
<comment type="subcellular location">
    <subcellularLocation>
        <location evidence="1">Nucleus</location>
    </subcellularLocation>
</comment>
<evidence type="ECO:0000256" key="1">
    <source>
        <dbReference type="ARBA" id="ARBA00004123"/>
    </source>
</evidence>
<keyword evidence="2" id="KW-0479">Metal-binding</keyword>
<dbReference type="Gene3D" id="1.10.150.60">
    <property type="entry name" value="ARID DNA-binding domain"/>
    <property type="match status" value="1"/>
</dbReference>
<dbReference type="GO" id="GO:0000785">
    <property type="term" value="C:chromatin"/>
    <property type="evidence" value="ECO:0007669"/>
    <property type="project" value="TreeGrafter"/>
</dbReference>
<dbReference type="InterPro" id="IPR000637">
    <property type="entry name" value="HMGI/Y_DNA-bd_CS"/>
</dbReference>
<dbReference type="Pfam" id="PF00628">
    <property type="entry name" value="PHD"/>
    <property type="match status" value="1"/>
</dbReference>
<evidence type="ECO:0000256" key="4">
    <source>
        <dbReference type="ARBA" id="ARBA00022833"/>
    </source>
</evidence>
<keyword evidence="3" id="KW-0863">Zinc-finger</keyword>
<organism evidence="10 11">
    <name type="scientific">Aphanomyces astaci</name>
    <name type="common">Crayfish plague agent</name>
    <dbReference type="NCBI Taxonomy" id="112090"/>
    <lineage>
        <taxon>Eukaryota</taxon>
        <taxon>Sar</taxon>
        <taxon>Stramenopiles</taxon>
        <taxon>Oomycota</taxon>
        <taxon>Saprolegniomycetes</taxon>
        <taxon>Saprolegniales</taxon>
        <taxon>Verrucalvaceae</taxon>
        <taxon>Aphanomyces</taxon>
    </lineage>
</organism>
<dbReference type="SUPFAM" id="SSF57903">
    <property type="entry name" value="FYVE/PHD zinc finger"/>
    <property type="match status" value="1"/>
</dbReference>
<evidence type="ECO:0000259" key="8">
    <source>
        <dbReference type="PROSITE" id="PS51011"/>
    </source>
</evidence>
<evidence type="ECO:0000313" key="11">
    <source>
        <dbReference type="Proteomes" id="UP000275652"/>
    </source>
</evidence>
<dbReference type="GO" id="GO:0003677">
    <property type="term" value="F:DNA binding"/>
    <property type="evidence" value="ECO:0007669"/>
    <property type="project" value="InterPro"/>
</dbReference>
<dbReference type="InterPro" id="IPR011011">
    <property type="entry name" value="Znf_FYVE_PHD"/>
</dbReference>
<dbReference type="Gene3D" id="2.60.120.650">
    <property type="entry name" value="Cupin"/>
    <property type="match status" value="1"/>
</dbReference>
<dbReference type="AlphaFoldDB" id="A0A9X8HGU8"/>
<dbReference type="PRINTS" id="PR00929">
    <property type="entry name" value="ATHOOK"/>
</dbReference>
<accession>A0A9X8HGU8</accession>
<dbReference type="GO" id="GO:0141052">
    <property type="term" value="F:histone H3 demethylase activity"/>
    <property type="evidence" value="ECO:0007669"/>
    <property type="project" value="UniProtKB-ARBA"/>
</dbReference>
<feature type="domain" description="ARID" evidence="8">
    <location>
        <begin position="1"/>
        <end position="76"/>
    </location>
</feature>
<evidence type="ECO:0000256" key="6">
    <source>
        <dbReference type="ARBA" id="ARBA00023242"/>
    </source>
</evidence>
<evidence type="ECO:0000256" key="7">
    <source>
        <dbReference type="SAM" id="MobiDB-lite"/>
    </source>
</evidence>
<gene>
    <name evidence="10" type="ORF">DYB28_000317</name>
</gene>
<feature type="region of interest" description="Disordered" evidence="7">
    <location>
        <begin position="80"/>
        <end position="172"/>
    </location>
</feature>
<dbReference type="PANTHER" id="PTHR10694:SF33">
    <property type="entry name" value="LYSINE-SPECIFIC DEMETHYLASE 5"/>
    <property type="match status" value="1"/>
</dbReference>
<evidence type="ECO:0000313" key="10">
    <source>
        <dbReference type="EMBL" id="RLO13253.1"/>
    </source>
</evidence>
<dbReference type="InterPro" id="IPR036431">
    <property type="entry name" value="ARID_dom_sf"/>
</dbReference>
<dbReference type="PROSITE" id="PS00354">
    <property type="entry name" value="HMGI_Y"/>
    <property type="match status" value="1"/>
</dbReference>
<dbReference type="InterPro" id="IPR019787">
    <property type="entry name" value="Znf_PHD-finger"/>
</dbReference>
<keyword evidence="6" id="KW-0539">Nucleus</keyword>
<protein>
    <recommendedName>
        <fullName evidence="12">JmjC domain-containing protein</fullName>
    </recommendedName>
</protein>
<evidence type="ECO:0000256" key="5">
    <source>
        <dbReference type="ARBA" id="ARBA00023004"/>
    </source>
</evidence>
<dbReference type="InterPro" id="IPR001606">
    <property type="entry name" value="ARID_dom"/>
</dbReference>
<dbReference type="InterPro" id="IPR001965">
    <property type="entry name" value="Znf_PHD"/>
</dbReference>
<dbReference type="EMBL" id="QUTI01007842">
    <property type="protein sequence ID" value="RLO13253.1"/>
    <property type="molecule type" value="Genomic_DNA"/>
</dbReference>
<dbReference type="InterPro" id="IPR003347">
    <property type="entry name" value="JmjC_dom"/>
</dbReference>
<dbReference type="GO" id="GO:0005634">
    <property type="term" value="C:nucleus"/>
    <property type="evidence" value="ECO:0007669"/>
    <property type="project" value="UniProtKB-SubCell"/>
</dbReference>
<dbReference type="GO" id="GO:0006355">
    <property type="term" value="P:regulation of DNA-templated transcription"/>
    <property type="evidence" value="ECO:0007669"/>
    <property type="project" value="InterPro"/>
</dbReference>
<dbReference type="PROSITE" id="PS51011">
    <property type="entry name" value="ARID"/>
    <property type="match status" value="1"/>
</dbReference>
<dbReference type="PANTHER" id="PTHR10694">
    <property type="entry name" value="LYSINE-SPECIFIC DEMETHYLASE"/>
    <property type="match status" value="1"/>
</dbReference>
<dbReference type="SMART" id="SM00249">
    <property type="entry name" value="PHD"/>
    <property type="match status" value="1"/>
</dbReference>
<dbReference type="Pfam" id="PF02373">
    <property type="entry name" value="JmjC"/>
    <property type="match status" value="1"/>
</dbReference>
<dbReference type="GO" id="GO:0008270">
    <property type="term" value="F:zinc ion binding"/>
    <property type="evidence" value="ECO:0007669"/>
    <property type="project" value="UniProtKB-KW"/>
</dbReference>
<sequence>MEQTPVLDGLGANLSTLYKLVCDMGGFDVVEKASAWSRVVQALSEVTDLAPATPTIDDDVRALYATYLLPLELFEATKSTKIEPTKADPTPLPHADTGTPDATKPSLPDVLAAPVKRGRGRPRKADAAVRAIAPRVPSTPPPPLPPPPTTADGDSTTPTVFPGFIKRGRGRPRKADSLAMRLLGADAQVPVDPTLLETSALAVDPLRTCRLPPPSVRVGQKFYRCIVAGTAVLGEVKRVLPGKKPMVVVEYPGDCDSQMLRCSGCSGGYHTFCLSRPIACVPPGDWYCEVCIAEQVAQKSEKFGFETGAEHTLASFKAKADAWQLAYFATPPSVQQLEAEYWRVVTNPDKKIQVEYGSDVDTGAMGSGFPTLTKVNKLRNRLVDRFNAVHESPHLLDPTDLALKRVLAEDLDMQTVNQVHKYATSPWNLNNLPKLNGSMLQYLNEDIKGVMVPWMYVGMCFSTFCWHVEDHNFYSISYLHRGAPKTWYVYTYI</sequence>
<dbReference type="SMART" id="SM00384">
    <property type="entry name" value="AT_hook"/>
    <property type="match status" value="2"/>
</dbReference>
<dbReference type="SUPFAM" id="SSF51197">
    <property type="entry name" value="Clavaminate synthase-like"/>
    <property type="match status" value="1"/>
</dbReference>
<dbReference type="PROSITE" id="PS51184">
    <property type="entry name" value="JMJC"/>
    <property type="match status" value="1"/>
</dbReference>
<reference evidence="10 11" key="1">
    <citation type="journal article" date="2018" name="J. Invertebr. Pathol.">
        <title>New genotyping method for the causative agent of crayfish plague (Aphanomyces astaci) based on whole genome data.</title>
        <authorList>
            <person name="Minardi D."/>
            <person name="Studholme D.J."/>
            <person name="van der Giezen M."/>
            <person name="Pretto T."/>
            <person name="Oidtmann B."/>
        </authorList>
    </citation>
    <scope>NUCLEOTIDE SEQUENCE [LARGE SCALE GENOMIC DNA]</scope>
    <source>
        <strain evidence="10 11">KB13</strain>
    </source>
</reference>
<dbReference type="InterPro" id="IPR017956">
    <property type="entry name" value="AT_hook_DNA-bd_motif"/>
</dbReference>
<comment type="caution">
    <text evidence="10">The sequence shown here is derived from an EMBL/GenBank/DDBJ whole genome shotgun (WGS) entry which is preliminary data.</text>
</comment>
<evidence type="ECO:0008006" key="12">
    <source>
        <dbReference type="Google" id="ProtNLM"/>
    </source>
</evidence>
<feature type="compositionally biased region" description="Pro residues" evidence="7">
    <location>
        <begin position="137"/>
        <end position="149"/>
    </location>
</feature>
<dbReference type="SUPFAM" id="SSF46774">
    <property type="entry name" value="ARID-like"/>
    <property type="match status" value="1"/>
</dbReference>
<evidence type="ECO:0000259" key="9">
    <source>
        <dbReference type="PROSITE" id="PS51184"/>
    </source>
</evidence>
<keyword evidence="4" id="KW-0862">Zinc</keyword>
<dbReference type="Proteomes" id="UP000275652">
    <property type="component" value="Unassembled WGS sequence"/>
</dbReference>
<evidence type="ECO:0000256" key="2">
    <source>
        <dbReference type="ARBA" id="ARBA00022723"/>
    </source>
</evidence>
<dbReference type="Pfam" id="PF02178">
    <property type="entry name" value="AT_hook"/>
    <property type="match status" value="2"/>
</dbReference>
<feature type="domain" description="JmjC" evidence="9">
    <location>
        <begin position="421"/>
        <end position="493"/>
    </location>
</feature>
<evidence type="ECO:0000256" key="3">
    <source>
        <dbReference type="ARBA" id="ARBA00022771"/>
    </source>
</evidence>
<keyword evidence="5" id="KW-0408">Iron</keyword>
<proteinExistence type="predicted"/>